<dbReference type="RefSeq" id="WP_345676654.1">
    <property type="nucleotide sequence ID" value="NZ_BAABHS010000012.1"/>
</dbReference>
<name>A0ABP9HDV6_9ACTN</name>
<dbReference type="SUPFAM" id="SSF51679">
    <property type="entry name" value="Bacterial luciferase-like"/>
    <property type="match status" value="1"/>
</dbReference>
<feature type="domain" description="Luciferase-like" evidence="3">
    <location>
        <begin position="14"/>
        <end position="242"/>
    </location>
</feature>
<dbReference type="InterPro" id="IPR011251">
    <property type="entry name" value="Luciferase-like_dom"/>
</dbReference>
<accession>A0ABP9HDV6</accession>
<dbReference type="Gene3D" id="3.20.20.30">
    <property type="entry name" value="Luciferase-like domain"/>
    <property type="match status" value="1"/>
</dbReference>
<dbReference type="Pfam" id="PF00296">
    <property type="entry name" value="Bac_luciferase"/>
    <property type="match status" value="1"/>
</dbReference>
<keyword evidence="1" id="KW-0560">Oxidoreductase</keyword>
<dbReference type="EMBL" id="BAABHS010000012">
    <property type="protein sequence ID" value="GAA4968633.1"/>
    <property type="molecule type" value="Genomic_DNA"/>
</dbReference>
<reference evidence="5" key="1">
    <citation type="journal article" date="2019" name="Int. J. Syst. Evol. Microbiol.">
        <title>The Global Catalogue of Microorganisms (GCM) 10K type strain sequencing project: providing services to taxonomists for standard genome sequencing and annotation.</title>
        <authorList>
            <consortium name="The Broad Institute Genomics Platform"/>
            <consortium name="The Broad Institute Genome Sequencing Center for Infectious Disease"/>
            <person name="Wu L."/>
            <person name="Ma J."/>
        </authorList>
    </citation>
    <scope>NUCLEOTIDE SEQUENCE [LARGE SCALE GENOMIC DNA]</scope>
    <source>
        <strain evidence="5">JCM 17986</strain>
    </source>
</reference>
<keyword evidence="2" id="KW-0503">Monooxygenase</keyword>
<comment type="caution">
    <text evidence="4">The sequence shown here is derived from an EMBL/GenBank/DDBJ whole genome shotgun (WGS) entry which is preliminary data.</text>
</comment>
<keyword evidence="5" id="KW-1185">Reference proteome</keyword>
<dbReference type="InterPro" id="IPR036661">
    <property type="entry name" value="Luciferase-like_sf"/>
</dbReference>
<organism evidence="4 5">
    <name type="scientific">Yinghuangia aomiensis</name>
    <dbReference type="NCBI Taxonomy" id="676205"/>
    <lineage>
        <taxon>Bacteria</taxon>
        <taxon>Bacillati</taxon>
        <taxon>Actinomycetota</taxon>
        <taxon>Actinomycetes</taxon>
        <taxon>Kitasatosporales</taxon>
        <taxon>Streptomycetaceae</taxon>
        <taxon>Yinghuangia</taxon>
    </lineage>
</organism>
<evidence type="ECO:0000256" key="2">
    <source>
        <dbReference type="ARBA" id="ARBA00023033"/>
    </source>
</evidence>
<gene>
    <name evidence="4" type="ORF">GCM10023205_37280</name>
</gene>
<sequence>MPVKCINFELRHPAAFGRTGQEVYAAALDMIAWADEHGFARVTFGEHHQSPDGYISNPLLVAAAVGGRTRTIRVRISALLAPLYHPLRLAEEAAVADLCLGGRLDLGMAVGYVEDDFDAFGADYRSRGRFLEELVPFLRQAWTGEPVEWQGKTVRVTPRPAQDPMPIYLGGSVRASIDRAARLADGYFPPMPQFWKYYRRACARHGRPDPGELAPRGPIFLWVTTEKKEAVWERLAPHIRHQINSYGEWTASAYTDPFGPFVPTRDIAQLSQGGAYAVVDPDEAIVLATGLGAGGELHLNPMLSGIAPDEAWRMLRIVEERVLPHLPH</sequence>
<evidence type="ECO:0000256" key="1">
    <source>
        <dbReference type="ARBA" id="ARBA00023002"/>
    </source>
</evidence>
<dbReference type="InterPro" id="IPR050766">
    <property type="entry name" value="Bact_Lucif_Oxidored"/>
</dbReference>
<evidence type="ECO:0000259" key="3">
    <source>
        <dbReference type="Pfam" id="PF00296"/>
    </source>
</evidence>
<dbReference type="PANTHER" id="PTHR30137">
    <property type="entry name" value="LUCIFERASE-LIKE MONOOXYGENASE"/>
    <property type="match status" value="1"/>
</dbReference>
<dbReference type="Proteomes" id="UP001500466">
    <property type="component" value="Unassembled WGS sequence"/>
</dbReference>
<dbReference type="PANTHER" id="PTHR30137:SF8">
    <property type="entry name" value="BLR5498 PROTEIN"/>
    <property type="match status" value="1"/>
</dbReference>
<protein>
    <submittedName>
        <fullName evidence="4">LLM class flavin-dependent oxidoreductase</fullName>
    </submittedName>
</protein>
<evidence type="ECO:0000313" key="5">
    <source>
        <dbReference type="Proteomes" id="UP001500466"/>
    </source>
</evidence>
<proteinExistence type="predicted"/>
<evidence type="ECO:0000313" key="4">
    <source>
        <dbReference type="EMBL" id="GAA4968633.1"/>
    </source>
</evidence>